<sequence>MDAFVVNRKLINSKFEGYKLDPVDQNQIISRFPLEHGASQATVPSRTLLSFQEVQSRISHNHLSVSPSETYAVYVDEDYRVVQIDVASDTLAPSTRVVFELPKPVLSSSVDLHPEYPSAAFSSQDLLFLSDGYGLMYLLRPIPTGPYSLISTYQLDKSRPDRPFRLHSINSVGASINVAILSSRNSESHLEHNHASTVKASQRKPSHVEFDIYGVQFDSSPSRASAENHVCEMNIVWNLRGQDVPIYTGYNSSSQAFFLIGGSSYRSLHSSPPAPAYDPTPDEIAPIPRPDENLDVAKPPPYSWTQTSDSVTVAFPLPSSTPKSRINIEFTSEALTLHVEASEEQSSVIPIPSYKSKALWDRISPSSSYWTWDKEAEHSFGCLTLHLDKQHERTKWMQVFAYAGTKPSSESSPEDVEVPETLDPSELWQIRESLEKYTAALMTGEDASGLGLGRGVPGLAEGEMDEEVDSSVGRSACISWVGQDGSSPSWFKPGREQPLQLLSSPFPGMPFPNLSLIVKEGLDGVVYTLESDTVMKWTHTKTFSALAFVLASKQDVRFTYHTSDLVFAFENGLRDRGGNVYVYRSTPVNEKWAKQAILKMGDGAGGSLLGVGMIAVQGQRIVLALAEKELITLKLW</sequence>
<evidence type="ECO:0000313" key="7">
    <source>
        <dbReference type="EMBL" id="THV05308.1"/>
    </source>
</evidence>
<feature type="domain" description="CS" evidence="6">
    <location>
        <begin position="297"/>
        <end position="400"/>
    </location>
</feature>
<evidence type="ECO:0000313" key="8">
    <source>
        <dbReference type="Proteomes" id="UP000297245"/>
    </source>
</evidence>
<dbReference type="AlphaFoldDB" id="A0A4S8MQH5"/>
<protein>
    <recommendedName>
        <fullName evidence="3">NudC domain-containing protein 1</fullName>
    </recommendedName>
</protein>
<dbReference type="EMBL" id="ML179050">
    <property type="protein sequence ID" value="THV05308.1"/>
    <property type="molecule type" value="Genomic_DNA"/>
</dbReference>
<dbReference type="Pfam" id="PF04969">
    <property type="entry name" value="CS"/>
    <property type="match status" value="1"/>
</dbReference>
<dbReference type="InterPro" id="IPR037895">
    <property type="entry name" value="NUDCD1"/>
</dbReference>
<evidence type="ECO:0000256" key="5">
    <source>
        <dbReference type="ARBA" id="ARBA00023242"/>
    </source>
</evidence>
<reference evidence="7 8" key="1">
    <citation type="journal article" date="2019" name="Nat. Ecol. Evol.">
        <title>Megaphylogeny resolves global patterns of mushroom evolution.</title>
        <authorList>
            <person name="Varga T."/>
            <person name="Krizsan K."/>
            <person name="Foldi C."/>
            <person name="Dima B."/>
            <person name="Sanchez-Garcia M."/>
            <person name="Sanchez-Ramirez S."/>
            <person name="Szollosi G.J."/>
            <person name="Szarkandi J.G."/>
            <person name="Papp V."/>
            <person name="Albert L."/>
            <person name="Andreopoulos W."/>
            <person name="Angelini C."/>
            <person name="Antonin V."/>
            <person name="Barry K.W."/>
            <person name="Bougher N.L."/>
            <person name="Buchanan P."/>
            <person name="Buyck B."/>
            <person name="Bense V."/>
            <person name="Catcheside P."/>
            <person name="Chovatia M."/>
            <person name="Cooper J."/>
            <person name="Damon W."/>
            <person name="Desjardin D."/>
            <person name="Finy P."/>
            <person name="Geml J."/>
            <person name="Haridas S."/>
            <person name="Hughes K."/>
            <person name="Justo A."/>
            <person name="Karasinski D."/>
            <person name="Kautmanova I."/>
            <person name="Kiss B."/>
            <person name="Kocsube S."/>
            <person name="Kotiranta H."/>
            <person name="LaButti K.M."/>
            <person name="Lechner B.E."/>
            <person name="Liimatainen K."/>
            <person name="Lipzen A."/>
            <person name="Lukacs Z."/>
            <person name="Mihaltcheva S."/>
            <person name="Morgado L.N."/>
            <person name="Niskanen T."/>
            <person name="Noordeloos M.E."/>
            <person name="Ohm R.A."/>
            <person name="Ortiz-Santana B."/>
            <person name="Ovrebo C."/>
            <person name="Racz N."/>
            <person name="Riley R."/>
            <person name="Savchenko A."/>
            <person name="Shiryaev A."/>
            <person name="Soop K."/>
            <person name="Spirin V."/>
            <person name="Szebenyi C."/>
            <person name="Tomsovsky M."/>
            <person name="Tulloss R.E."/>
            <person name="Uehling J."/>
            <person name="Grigoriev I.V."/>
            <person name="Vagvolgyi C."/>
            <person name="Papp T."/>
            <person name="Martin F.M."/>
            <person name="Miettinen O."/>
            <person name="Hibbett D.S."/>
            <person name="Nagy L.G."/>
        </authorList>
    </citation>
    <scope>NUCLEOTIDE SEQUENCE [LARGE SCALE GENOMIC DNA]</scope>
    <source>
        <strain evidence="7 8">CBS 962.96</strain>
    </source>
</reference>
<dbReference type="Gene3D" id="2.60.40.790">
    <property type="match status" value="1"/>
</dbReference>
<dbReference type="PANTHER" id="PTHR21664">
    <property type="entry name" value="CHRONIC MYELOGENOUS LEUKEMIA TUMOR ANTIGEN 66"/>
    <property type="match status" value="1"/>
</dbReference>
<evidence type="ECO:0000259" key="6">
    <source>
        <dbReference type="PROSITE" id="PS51203"/>
    </source>
</evidence>
<dbReference type="GO" id="GO:0005737">
    <property type="term" value="C:cytoplasm"/>
    <property type="evidence" value="ECO:0007669"/>
    <property type="project" value="UniProtKB-SubCell"/>
</dbReference>
<organism evidence="7 8">
    <name type="scientific">Dendrothele bispora (strain CBS 962.96)</name>
    <dbReference type="NCBI Taxonomy" id="1314807"/>
    <lineage>
        <taxon>Eukaryota</taxon>
        <taxon>Fungi</taxon>
        <taxon>Dikarya</taxon>
        <taxon>Basidiomycota</taxon>
        <taxon>Agaricomycotina</taxon>
        <taxon>Agaricomycetes</taxon>
        <taxon>Agaricomycetidae</taxon>
        <taxon>Agaricales</taxon>
        <taxon>Agaricales incertae sedis</taxon>
        <taxon>Dendrothele</taxon>
    </lineage>
</organism>
<dbReference type="SUPFAM" id="SSF49764">
    <property type="entry name" value="HSP20-like chaperones"/>
    <property type="match status" value="1"/>
</dbReference>
<keyword evidence="8" id="KW-1185">Reference proteome</keyword>
<name>A0A4S8MQH5_DENBC</name>
<dbReference type="InterPro" id="IPR008978">
    <property type="entry name" value="HSP20-like_chaperone"/>
</dbReference>
<gene>
    <name evidence="7" type="ORF">K435DRAFT_745644</name>
</gene>
<dbReference type="GO" id="GO:0005634">
    <property type="term" value="C:nucleus"/>
    <property type="evidence" value="ECO:0007669"/>
    <property type="project" value="UniProtKB-SubCell"/>
</dbReference>
<dbReference type="PROSITE" id="PS51203">
    <property type="entry name" value="CS"/>
    <property type="match status" value="1"/>
</dbReference>
<comment type="subcellular location">
    <subcellularLocation>
        <location evidence="2">Cytoplasm</location>
    </subcellularLocation>
    <subcellularLocation>
        <location evidence="1">Nucleus</location>
    </subcellularLocation>
</comment>
<dbReference type="InterPro" id="IPR007052">
    <property type="entry name" value="CS_dom"/>
</dbReference>
<keyword evidence="5" id="KW-0539">Nucleus</keyword>
<accession>A0A4S8MQH5</accession>
<evidence type="ECO:0000256" key="3">
    <source>
        <dbReference type="ARBA" id="ARBA00018915"/>
    </source>
</evidence>
<dbReference type="CDD" id="cd06467">
    <property type="entry name" value="p23_NUDC_like"/>
    <property type="match status" value="1"/>
</dbReference>
<dbReference type="Proteomes" id="UP000297245">
    <property type="component" value="Unassembled WGS sequence"/>
</dbReference>
<evidence type="ECO:0000256" key="4">
    <source>
        <dbReference type="ARBA" id="ARBA00022490"/>
    </source>
</evidence>
<dbReference type="OrthoDB" id="428655at2759"/>
<evidence type="ECO:0000256" key="1">
    <source>
        <dbReference type="ARBA" id="ARBA00004123"/>
    </source>
</evidence>
<proteinExistence type="predicted"/>
<evidence type="ECO:0000256" key="2">
    <source>
        <dbReference type="ARBA" id="ARBA00004496"/>
    </source>
</evidence>
<dbReference type="PANTHER" id="PTHR21664:SF1">
    <property type="entry name" value="NUDC DOMAIN-CONTAINING PROTEIN 1"/>
    <property type="match status" value="1"/>
</dbReference>
<keyword evidence="4" id="KW-0963">Cytoplasm</keyword>